<feature type="transmembrane region" description="Helical" evidence="1">
    <location>
        <begin position="274"/>
        <end position="294"/>
    </location>
</feature>
<gene>
    <name evidence="2" type="ORF">LI282_00265</name>
</gene>
<dbReference type="Pfam" id="PF14897">
    <property type="entry name" value="EpsG"/>
    <property type="match status" value="1"/>
</dbReference>
<feature type="transmembrane region" description="Helical" evidence="1">
    <location>
        <begin position="118"/>
        <end position="149"/>
    </location>
</feature>
<dbReference type="RefSeq" id="WP_217315752.1">
    <property type="nucleotide sequence ID" value="NZ_JAHOOU010000002.1"/>
</dbReference>
<name>A0AAP2SA02_PHOVU</name>
<proteinExistence type="predicted"/>
<evidence type="ECO:0000313" key="3">
    <source>
        <dbReference type="Proteomes" id="UP001199363"/>
    </source>
</evidence>
<dbReference type="InterPro" id="IPR049458">
    <property type="entry name" value="EpsG-like"/>
</dbReference>
<keyword evidence="1" id="KW-0472">Membrane</keyword>
<evidence type="ECO:0000313" key="2">
    <source>
        <dbReference type="EMBL" id="MCB7279477.1"/>
    </source>
</evidence>
<feature type="transmembrane region" description="Helical" evidence="1">
    <location>
        <begin position="249"/>
        <end position="267"/>
    </location>
</feature>
<feature type="transmembrane region" description="Helical" evidence="1">
    <location>
        <begin position="201"/>
        <end position="221"/>
    </location>
</feature>
<feature type="transmembrane region" description="Helical" evidence="1">
    <location>
        <begin position="27"/>
        <end position="51"/>
    </location>
</feature>
<organism evidence="2 3">
    <name type="scientific">Phocaeicola vulgatus</name>
    <name type="common">Bacteroides vulgatus</name>
    <dbReference type="NCBI Taxonomy" id="821"/>
    <lineage>
        <taxon>Bacteria</taxon>
        <taxon>Pseudomonadati</taxon>
        <taxon>Bacteroidota</taxon>
        <taxon>Bacteroidia</taxon>
        <taxon>Bacteroidales</taxon>
        <taxon>Bacteroidaceae</taxon>
        <taxon>Phocaeicola</taxon>
    </lineage>
</organism>
<evidence type="ECO:0000256" key="1">
    <source>
        <dbReference type="SAM" id="Phobius"/>
    </source>
</evidence>
<reference evidence="2" key="1">
    <citation type="submission" date="2021-10" db="EMBL/GenBank/DDBJ databases">
        <title>Collection of gut derived symbiotic bacterial strains cultured from healthy donors.</title>
        <authorList>
            <person name="Lin H."/>
            <person name="Littmann E."/>
            <person name="Kohout C."/>
            <person name="Pamer E.G."/>
        </authorList>
    </citation>
    <scope>NUCLEOTIDE SEQUENCE</scope>
    <source>
        <strain evidence="2">DFI.1.167</strain>
    </source>
</reference>
<dbReference type="EMBL" id="JAJCQG010000001">
    <property type="protein sequence ID" value="MCB7279477.1"/>
    <property type="molecule type" value="Genomic_DNA"/>
</dbReference>
<protein>
    <submittedName>
        <fullName evidence="2">EpsG family protein</fullName>
    </submittedName>
</protein>
<dbReference type="Proteomes" id="UP001199363">
    <property type="component" value="Unassembled WGS sequence"/>
</dbReference>
<keyword evidence="1" id="KW-0812">Transmembrane</keyword>
<accession>A0AAP2SA02</accession>
<feature type="transmembrane region" description="Helical" evidence="1">
    <location>
        <begin position="161"/>
        <end position="189"/>
    </location>
</feature>
<sequence>MNVYIVLYFFIYFLTLCKTRKNQEKYLLILVVLIFLYVFRAPSVGLDYFGYVKNFMRMRDNPASWDYYIPCEFGFNYILYFIKKYISSQFFIAYGILGCIYIVGFYNMCRKSFCNIRVALLLFVLLGSYLLSFNLVRQCFALGVFMFAFSLMDMKKKSRRYILVLMILLITYFFHNSMIVLLVIFVYYTPCYDKLFSKRNIILLILLSVVCFKTKIVVAIGEQLVGNISYSSKGISYFLNSVTVEHEEYSFLKLLYISFFSIYVVCISKNTNNIFFFLYIIGIFFLNILGPLRVEFIRLYEIFSCLSIPYLAQLWNENPVNKLGTYYKPILLVYSSIIFFNILIKNYGVITPYIFLWQC</sequence>
<keyword evidence="1" id="KW-1133">Transmembrane helix</keyword>
<feature type="transmembrane region" description="Helical" evidence="1">
    <location>
        <begin position="88"/>
        <end position="106"/>
    </location>
</feature>
<comment type="caution">
    <text evidence="2">The sequence shown here is derived from an EMBL/GenBank/DDBJ whole genome shotgun (WGS) entry which is preliminary data.</text>
</comment>
<dbReference type="AlphaFoldDB" id="A0AAP2SA02"/>